<sequence>MASELSKNALQSYPSSSQTLRLLRTINLLVAMASTSEGLTVPFFRKKGKGRPTTSRKRSVSPPAGSLTVPVPSSSKSEVVLPSRKPTGNLLSAGTKRTAAQRRDDEYADEEQQREGPDVKWTAAGSHTNAALEILQGDEAEQMLAKRQRKDKGDDDEGIPDDGLYRGQKAYASHIKRNQEVPKAMRVGPQRSSGSTIRTVTIVDYQPDVCKDYKETGYCGYGDTCKFLHDRGTYLAGWQLDKLAENPQKEVEDASDSDSDEDIPFACIICRKSYTDPVVTRCGHYFCSACAIKRFAKTPKCAACGAPTAGIFNRADKVIEKIKTKKAQDSADDGNGGEKAEDVKIEGLEQGSDASRGSDSEDDND</sequence>
<dbReference type="InterPro" id="IPR001841">
    <property type="entry name" value="Znf_RING"/>
</dbReference>
<evidence type="ECO:0000256" key="9">
    <source>
        <dbReference type="ARBA" id="ARBA00023125"/>
    </source>
</evidence>
<reference evidence="16 17" key="1">
    <citation type="journal article" date="2018" name="Sci. Rep.">
        <title>Genome sequence of the cauliflower mushroom Sparassis crispa (Hanabiratake) and its association with beneficial usage.</title>
        <authorList>
            <person name="Kiyama R."/>
            <person name="Furutani Y."/>
            <person name="Kawaguchi K."/>
            <person name="Nakanishi T."/>
        </authorList>
    </citation>
    <scope>NUCLEOTIDE SEQUENCE [LARGE SCALE GENOMIC DNA]</scope>
</reference>
<comment type="similarity">
    <text evidence="2 12">Belongs to the CWC24 family.</text>
</comment>
<keyword evidence="8 11" id="KW-0862">Zinc</keyword>
<comment type="subcellular location">
    <subcellularLocation>
        <location evidence="12">Nucleus</location>
    </subcellularLocation>
</comment>
<keyword evidence="6 12" id="KW-0747">Spliceosome</keyword>
<evidence type="ECO:0000256" key="3">
    <source>
        <dbReference type="ARBA" id="ARBA00011524"/>
    </source>
</evidence>
<dbReference type="SUPFAM" id="SSF90229">
    <property type="entry name" value="CCCH zinc finger"/>
    <property type="match status" value="1"/>
</dbReference>
<dbReference type="InterPro" id="IPR017907">
    <property type="entry name" value="Znf_RING_CS"/>
</dbReference>
<keyword evidence="12" id="KW-0539">Nucleus</keyword>
<evidence type="ECO:0000256" key="5">
    <source>
        <dbReference type="ARBA" id="ARBA00022723"/>
    </source>
</evidence>
<evidence type="ECO:0000256" key="7">
    <source>
        <dbReference type="ARBA" id="ARBA00022771"/>
    </source>
</evidence>
<evidence type="ECO:0000256" key="13">
    <source>
        <dbReference type="SAM" id="MobiDB-lite"/>
    </source>
</evidence>
<dbReference type="RefSeq" id="XP_027611384.1">
    <property type="nucleotide sequence ID" value="XM_027755583.1"/>
</dbReference>
<dbReference type="InterPro" id="IPR039971">
    <property type="entry name" value="CWC24-like"/>
</dbReference>
<dbReference type="SUPFAM" id="SSF57850">
    <property type="entry name" value="RING/U-box"/>
    <property type="match status" value="1"/>
</dbReference>
<evidence type="ECO:0000256" key="6">
    <source>
        <dbReference type="ARBA" id="ARBA00022728"/>
    </source>
</evidence>
<dbReference type="PROSITE" id="PS50089">
    <property type="entry name" value="ZF_RING_2"/>
    <property type="match status" value="1"/>
</dbReference>
<dbReference type="GO" id="GO:0006397">
    <property type="term" value="P:mRNA processing"/>
    <property type="evidence" value="ECO:0007669"/>
    <property type="project" value="UniProtKB-KW"/>
</dbReference>
<dbReference type="SMART" id="SM00356">
    <property type="entry name" value="ZnF_C3H1"/>
    <property type="match status" value="1"/>
</dbReference>
<dbReference type="PROSITE" id="PS50103">
    <property type="entry name" value="ZF_C3H1"/>
    <property type="match status" value="1"/>
</dbReference>
<dbReference type="GO" id="GO:0008270">
    <property type="term" value="F:zinc ion binding"/>
    <property type="evidence" value="ECO:0007669"/>
    <property type="project" value="UniProtKB-KW"/>
</dbReference>
<dbReference type="Pfam" id="PF00642">
    <property type="entry name" value="zf-CCCH"/>
    <property type="match status" value="1"/>
</dbReference>
<dbReference type="CDD" id="cd16539">
    <property type="entry name" value="RING-HC_RNF113A_B"/>
    <property type="match status" value="1"/>
</dbReference>
<evidence type="ECO:0000259" key="14">
    <source>
        <dbReference type="PROSITE" id="PS50089"/>
    </source>
</evidence>
<dbReference type="InParanoid" id="A0A401GEB2"/>
<evidence type="ECO:0000256" key="12">
    <source>
        <dbReference type="RuleBase" id="RU367110"/>
    </source>
</evidence>
<dbReference type="GO" id="GO:0005684">
    <property type="term" value="C:U2-type spliceosomal complex"/>
    <property type="evidence" value="ECO:0007669"/>
    <property type="project" value="TreeGrafter"/>
</dbReference>
<dbReference type="EMBL" id="BFAD01000003">
    <property type="protein sequence ID" value="GBE80471.1"/>
    <property type="molecule type" value="Genomic_DNA"/>
</dbReference>
<feature type="region of interest" description="Disordered" evidence="13">
    <location>
        <begin position="324"/>
        <end position="365"/>
    </location>
</feature>
<dbReference type="Gene3D" id="3.30.40.10">
    <property type="entry name" value="Zinc/RING finger domain, C3HC4 (zinc finger)"/>
    <property type="match status" value="1"/>
</dbReference>
<dbReference type="Gene3D" id="4.10.1000.10">
    <property type="entry name" value="Zinc finger, CCCH-type"/>
    <property type="match status" value="1"/>
</dbReference>
<feature type="compositionally biased region" description="Basic and acidic residues" evidence="13">
    <location>
        <begin position="101"/>
        <end position="118"/>
    </location>
</feature>
<evidence type="ECO:0000256" key="4">
    <source>
        <dbReference type="ARBA" id="ARBA00020647"/>
    </source>
</evidence>
<keyword evidence="17" id="KW-1185">Reference proteome</keyword>
<keyword evidence="5 11" id="KW-0479">Metal-binding</keyword>
<evidence type="ECO:0000259" key="15">
    <source>
        <dbReference type="PROSITE" id="PS50103"/>
    </source>
</evidence>
<dbReference type="STRING" id="139825.A0A401GEB2"/>
<dbReference type="InterPro" id="IPR013083">
    <property type="entry name" value="Znf_RING/FYVE/PHD"/>
</dbReference>
<protein>
    <recommendedName>
        <fullName evidence="4 12">Pre-mRNA-splicing factor CWC24</fullName>
    </recommendedName>
</protein>
<dbReference type="OrthoDB" id="25761at2759"/>
<dbReference type="FunFam" id="3.30.40.10:FF:000045">
    <property type="entry name" value="RING finger protein 113A"/>
    <property type="match status" value="1"/>
</dbReference>
<feature type="region of interest" description="Disordered" evidence="13">
    <location>
        <begin position="145"/>
        <end position="165"/>
    </location>
</feature>
<dbReference type="InterPro" id="IPR000571">
    <property type="entry name" value="Znf_CCCH"/>
</dbReference>
<accession>A0A401GEB2</accession>
<evidence type="ECO:0000256" key="11">
    <source>
        <dbReference type="PROSITE-ProRule" id="PRU00723"/>
    </source>
</evidence>
<dbReference type="FunCoup" id="A0A401GEB2">
    <property type="interactions" value="107"/>
</dbReference>
<evidence type="ECO:0000256" key="10">
    <source>
        <dbReference type="ARBA" id="ARBA00023187"/>
    </source>
</evidence>
<evidence type="ECO:0000256" key="2">
    <source>
        <dbReference type="ARBA" id="ARBA00009161"/>
    </source>
</evidence>
<proteinExistence type="inferred from homology"/>
<dbReference type="PANTHER" id="PTHR12930">
    <property type="entry name" value="ZINC FINGER PROTEIN 183"/>
    <property type="match status" value="1"/>
</dbReference>
<feature type="zinc finger region" description="C3H1-type" evidence="11">
    <location>
        <begin position="204"/>
        <end position="232"/>
    </location>
</feature>
<evidence type="ECO:0000313" key="16">
    <source>
        <dbReference type="EMBL" id="GBE80471.1"/>
    </source>
</evidence>
<feature type="domain" description="C3H1-type" evidence="15">
    <location>
        <begin position="204"/>
        <end position="232"/>
    </location>
</feature>
<dbReference type="GeneID" id="38777388"/>
<evidence type="ECO:0000256" key="1">
    <source>
        <dbReference type="ARBA" id="ARBA00003777"/>
    </source>
</evidence>
<keyword evidence="10 12" id="KW-0508">mRNA splicing</keyword>
<feature type="compositionally biased region" description="Basic residues" evidence="13">
    <location>
        <begin position="44"/>
        <end position="59"/>
    </location>
</feature>
<gene>
    <name evidence="16" type="ORF">SCP_0301860</name>
</gene>
<dbReference type="PROSITE" id="PS00518">
    <property type="entry name" value="ZF_RING_1"/>
    <property type="match status" value="1"/>
</dbReference>
<dbReference type="SMART" id="SM00184">
    <property type="entry name" value="RING"/>
    <property type="match status" value="1"/>
</dbReference>
<dbReference type="PANTHER" id="PTHR12930:SF0">
    <property type="entry name" value="RING FINGER PROTEIN 113B"/>
    <property type="match status" value="1"/>
</dbReference>
<dbReference type="AlphaFoldDB" id="A0A401GEB2"/>
<evidence type="ECO:0000313" key="17">
    <source>
        <dbReference type="Proteomes" id="UP000287166"/>
    </source>
</evidence>
<organism evidence="16 17">
    <name type="scientific">Sparassis crispa</name>
    <dbReference type="NCBI Taxonomy" id="139825"/>
    <lineage>
        <taxon>Eukaryota</taxon>
        <taxon>Fungi</taxon>
        <taxon>Dikarya</taxon>
        <taxon>Basidiomycota</taxon>
        <taxon>Agaricomycotina</taxon>
        <taxon>Agaricomycetes</taxon>
        <taxon>Polyporales</taxon>
        <taxon>Sparassidaceae</taxon>
        <taxon>Sparassis</taxon>
    </lineage>
</organism>
<feature type="domain" description="RING-type" evidence="14">
    <location>
        <begin position="267"/>
        <end position="304"/>
    </location>
</feature>
<feature type="compositionally biased region" description="Basic and acidic residues" evidence="13">
    <location>
        <begin position="336"/>
        <end position="347"/>
    </location>
</feature>
<dbReference type="InterPro" id="IPR036855">
    <property type="entry name" value="Znf_CCCH_sf"/>
</dbReference>
<comment type="caution">
    <text evidence="16">The sequence shown here is derived from an EMBL/GenBank/DDBJ whole genome shotgun (WGS) entry which is preliminary data.</text>
</comment>
<dbReference type="GO" id="GO:0034247">
    <property type="term" value="P:snoRNA splicing"/>
    <property type="evidence" value="ECO:0007669"/>
    <property type="project" value="TreeGrafter"/>
</dbReference>
<keyword evidence="7 11" id="KW-0863">Zinc-finger</keyword>
<dbReference type="Pfam" id="PF13920">
    <property type="entry name" value="zf-C3HC4_3"/>
    <property type="match status" value="1"/>
</dbReference>
<feature type="region of interest" description="Disordered" evidence="13">
    <location>
        <begin position="44"/>
        <end position="118"/>
    </location>
</feature>
<feature type="compositionally biased region" description="Low complexity" evidence="13">
    <location>
        <begin position="69"/>
        <end position="83"/>
    </location>
</feature>
<keyword evidence="9 12" id="KW-0238">DNA-binding</keyword>
<comment type="function">
    <text evidence="1 12">Involved in pre-mRNA splicing.</text>
</comment>
<evidence type="ECO:0000256" key="8">
    <source>
        <dbReference type="ARBA" id="ARBA00022833"/>
    </source>
</evidence>
<keyword evidence="12" id="KW-0507">mRNA processing</keyword>
<dbReference type="Proteomes" id="UP000287166">
    <property type="component" value="Unassembled WGS sequence"/>
</dbReference>
<dbReference type="GO" id="GO:0003677">
    <property type="term" value="F:DNA binding"/>
    <property type="evidence" value="ECO:0007669"/>
    <property type="project" value="UniProtKB-UniRule"/>
</dbReference>
<comment type="subunit">
    <text evidence="3 12">Associated with the spliceosome.</text>
</comment>
<name>A0A401GEB2_9APHY</name>